<accession>A0A937FBR0</accession>
<dbReference type="Proteomes" id="UP000659388">
    <property type="component" value="Unassembled WGS sequence"/>
</dbReference>
<dbReference type="Gene3D" id="3.40.50.1820">
    <property type="entry name" value="alpha/beta hydrolase"/>
    <property type="match status" value="1"/>
</dbReference>
<dbReference type="Pfam" id="PF00561">
    <property type="entry name" value="Abhydrolase_1"/>
    <property type="match status" value="1"/>
</dbReference>
<keyword evidence="2" id="KW-0378">Hydrolase</keyword>
<sequence length="274" mass="31621">MNTFFLICLMSENTFHYKEHQIHYYTYGSGKKVMLAFHGFGQNGRAFRPMADIMAKEFTIYSFDLFFHGNSLWHFGETPLSKSTWTEIILAFLSSLNIEKVALMGYSIGAKFALATLEAVPKRITELILIAPDGIKINRWYQLATSVRVTKKIFKSIIYKPAIFFRVLKAGEKLRIIDRGLSKFAASQMDSLEKRKKVYYSWIVFSHLKFKMKAISLLLIENHISVTFYLGSRDKVITHKTIQPLLRKITDYKIVSIKSGHNHLIHKVSEHISG</sequence>
<dbReference type="InterPro" id="IPR000073">
    <property type="entry name" value="AB_hydrolase_1"/>
</dbReference>
<feature type="domain" description="AB hydrolase-1" evidence="1">
    <location>
        <begin position="33"/>
        <end position="142"/>
    </location>
</feature>
<dbReference type="SUPFAM" id="SSF53474">
    <property type="entry name" value="alpha/beta-Hydrolases"/>
    <property type="match status" value="1"/>
</dbReference>
<dbReference type="PANTHER" id="PTHR46438:SF11">
    <property type="entry name" value="LIPASE-RELATED"/>
    <property type="match status" value="1"/>
</dbReference>
<evidence type="ECO:0000313" key="3">
    <source>
        <dbReference type="Proteomes" id="UP000659388"/>
    </source>
</evidence>
<dbReference type="GO" id="GO:0016787">
    <property type="term" value="F:hydrolase activity"/>
    <property type="evidence" value="ECO:0007669"/>
    <property type="project" value="UniProtKB-KW"/>
</dbReference>
<dbReference type="EMBL" id="JAESIY010000010">
    <property type="protein sequence ID" value="MBL3657945.1"/>
    <property type="molecule type" value="Genomic_DNA"/>
</dbReference>
<evidence type="ECO:0000313" key="2">
    <source>
        <dbReference type="EMBL" id="MBL3657945.1"/>
    </source>
</evidence>
<protein>
    <submittedName>
        <fullName evidence="2">Alpha/beta hydrolase</fullName>
    </submittedName>
</protein>
<name>A0A937FBR0_9BACT</name>
<evidence type="ECO:0000259" key="1">
    <source>
        <dbReference type="Pfam" id="PF00561"/>
    </source>
</evidence>
<organism evidence="2 3">
    <name type="scientific">Fulvivirga sediminis</name>
    <dbReference type="NCBI Taxonomy" id="2803949"/>
    <lineage>
        <taxon>Bacteria</taxon>
        <taxon>Pseudomonadati</taxon>
        <taxon>Bacteroidota</taxon>
        <taxon>Cytophagia</taxon>
        <taxon>Cytophagales</taxon>
        <taxon>Fulvivirgaceae</taxon>
        <taxon>Fulvivirga</taxon>
    </lineage>
</organism>
<reference evidence="2" key="1">
    <citation type="submission" date="2021-01" db="EMBL/GenBank/DDBJ databases">
        <title>Fulvivirga kasyanovii gen. nov., sp nov., a novel member of the phylum Bacteroidetes isolated from seawater in a mussel farm.</title>
        <authorList>
            <person name="Zhao L.-H."/>
            <person name="Wang Z.-J."/>
        </authorList>
    </citation>
    <scope>NUCLEOTIDE SEQUENCE</scope>
    <source>
        <strain evidence="2">2943</strain>
    </source>
</reference>
<dbReference type="InterPro" id="IPR029058">
    <property type="entry name" value="AB_hydrolase_fold"/>
</dbReference>
<comment type="caution">
    <text evidence="2">The sequence shown here is derived from an EMBL/GenBank/DDBJ whole genome shotgun (WGS) entry which is preliminary data.</text>
</comment>
<proteinExistence type="predicted"/>
<dbReference type="AlphaFoldDB" id="A0A937FBR0"/>
<keyword evidence="3" id="KW-1185">Reference proteome</keyword>
<dbReference type="RefSeq" id="WP_202245740.1">
    <property type="nucleotide sequence ID" value="NZ_JAESIY010000010.1"/>
</dbReference>
<gene>
    <name evidence="2" type="ORF">JL102_17475</name>
</gene>
<dbReference type="PANTHER" id="PTHR46438">
    <property type="entry name" value="ALPHA/BETA-HYDROLASES SUPERFAMILY PROTEIN"/>
    <property type="match status" value="1"/>
</dbReference>